<dbReference type="GO" id="GO:0005886">
    <property type="term" value="C:plasma membrane"/>
    <property type="evidence" value="ECO:0007669"/>
    <property type="project" value="TreeGrafter"/>
</dbReference>
<dbReference type="InterPro" id="IPR055342">
    <property type="entry name" value="MreC_beta-barrel_core"/>
</dbReference>
<dbReference type="InterPro" id="IPR042175">
    <property type="entry name" value="Cell/Rod_MreC_2"/>
</dbReference>
<keyword evidence="3" id="KW-0133">Cell shape</keyword>
<evidence type="ECO:0000259" key="5">
    <source>
        <dbReference type="Pfam" id="PF04085"/>
    </source>
</evidence>
<proteinExistence type="inferred from homology"/>
<evidence type="ECO:0000313" key="6">
    <source>
        <dbReference type="EMBL" id="CAB4542295.1"/>
    </source>
</evidence>
<comment type="similarity">
    <text evidence="1">Belongs to the MreC family.</text>
</comment>
<evidence type="ECO:0000256" key="1">
    <source>
        <dbReference type="ARBA" id="ARBA00009369"/>
    </source>
</evidence>
<evidence type="ECO:0000313" key="7">
    <source>
        <dbReference type="EMBL" id="CAB4583962.1"/>
    </source>
</evidence>
<dbReference type="GO" id="GO:0008360">
    <property type="term" value="P:regulation of cell shape"/>
    <property type="evidence" value="ECO:0007669"/>
    <property type="project" value="UniProtKB-KW"/>
</dbReference>
<dbReference type="EMBL" id="CAEZSU010000018">
    <property type="protein sequence ID" value="CAB4542295.1"/>
    <property type="molecule type" value="Genomic_DNA"/>
</dbReference>
<feature type="domain" description="Rod shape-determining protein MreC beta-barrel core" evidence="5">
    <location>
        <begin position="123"/>
        <end position="267"/>
    </location>
</feature>
<evidence type="ECO:0000256" key="3">
    <source>
        <dbReference type="ARBA" id="ARBA00022960"/>
    </source>
</evidence>
<dbReference type="InterPro" id="IPR042177">
    <property type="entry name" value="Cell/Rod_1"/>
</dbReference>
<name>A0A6J6BU33_9ZZZZ</name>
<protein>
    <recommendedName>
        <fullName evidence="2">Cell shape-determining protein MreC</fullName>
    </recommendedName>
    <alternativeName>
        <fullName evidence="4">Cell shape protein MreC</fullName>
    </alternativeName>
</protein>
<dbReference type="AlphaFoldDB" id="A0A6J6BU33"/>
<dbReference type="Pfam" id="PF04085">
    <property type="entry name" value="MreC"/>
    <property type="match status" value="1"/>
</dbReference>
<gene>
    <name evidence="6" type="ORF">UFOPK1495_00272</name>
    <name evidence="7" type="ORF">UFOPK1711_01389</name>
</gene>
<dbReference type="PIRSF" id="PIRSF038471">
    <property type="entry name" value="MreC"/>
    <property type="match status" value="1"/>
</dbReference>
<evidence type="ECO:0000256" key="2">
    <source>
        <dbReference type="ARBA" id="ARBA00013855"/>
    </source>
</evidence>
<dbReference type="InterPro" id="IPR007221">
    <property type="entry name" value="MreC"/>
</dbReference>
<dbReference type="Gene3D" id="2.40.10.350">
    <property type="entry name" value="Rod shape-determining protein MreC, domain 2"/>
    <property type="match status" value="1"/>
</dbReference>
<sequence length="276" mass="28524">MASSRRGGRSRITISLLLISAVLLLTLDGRGSGPIDSVRSGVLTVLSPLGGAASSITSPFRNAWNSAFDQDDLKKENDVLREENDRLKGDITANSIAKEQLQQLLQLVGIPFVGDTPVVHTRVVSGAVGNFGDRIELDKGSSSGIERNMPVVTGEGLIGKVVEVGENRSVVALLSSGTFRVGFSVVGTAAIGIAQGTGSDGSLRGSNIDSRQAVTVGAIAATSGLAGSPFPPNLPIGTITAVRTNEAALESTVDISMFANLNDLVYADVVLWKPAG</sequence>
<dbReference type="EMBL" id="CAEZTR010000095">
    <property type="protein sequence ID" value="CAB4583962.1"/>
    <property type="molecule type" value="Genomic_DNA"/>
</dbReference>
<reference evidence="6" key="1">
    <citation type="submission" date="2020-05" db="EMBL/GenBank/DDBJ databases">
        <authorList>
            <person name="Chiriac C."/>
            <person name="Salcher M."/>
            <person name="Ghai R."/>
            <person name="Kavagutti S V."/>
        </authorList>
    </citation>
    <scope>NUCLEOTIDE SEQUENCE</scope>
</reference>
<dbReference type="Gene3D" id="2.40.10.340">
    <property type="entry name" value="Rod shape-determining protein MreC, domain 1"/>
    <property type="match status" value="1"/>
</dbReference>
<evidence type="ECO:0000256" key="4">
    <source>
        <dbReference type="ARBA" id="ARBA00032089"/>
    </source>
</evidence>
<accession>A0A6J6BU33</accession>
<organism evidence="6">
    <name type="scientific">freshwater metagenome</name>
    <dbReference type="NCBI Taxonomy" id="449393"/>
    <lineage>
        <taxon>unclassified sequences</taxon>
        <taxon>metagenomes</taxon>
        <taxon>ecological metagenomes</taxon>
    </lineage>
</organism>
<dbReference type="PANTHER" id="PTHR34138">
    <property type="entry name" value="CELL SHAPE-DETERMINING PROTEIN MREC"/>
    <property type="match status" value="1"/>
</dbReference>
<dbReference type="NCBIfam" id="TIGR00219">
    <property type="entry name" value="mreC"/>
    <property type="match status" value="1"/>
</dbReference>
<dbReference type="PANTHER" id="PTHR34138:SF1">
    <property type="entry name" value="CELL SHAPE-DETERMINING PROTEIN MREC"/>
    <property type="match status" value="1"/>
</dbReference>